<dbReference type="InterPro" id="IPR004827">
    <property type="entry name" value="bZIP"/>
</dbReference>
<gene>
    <name evidence="11" type="ORF">QYM36_016795</name>
</gene>
<dbReference type="InterPro" id="IPR000618">
    <property type="entry name" value="Insect_cuticle"/>
</dbReference>
<dbReference type="PANTHER" id="PTHR10380:SF173">
    <property type="entry name" value="CUTICULAR PROTEIN 47EF, ISOFORM C-RELATED"/>
    <property type="match status" value="1"/>
</dbReference>
<proteinExistence type="inferred from homology"/>
<dbReference type="InterPro" id="IPR031311">
    <property type="entry name" value="CHIT_BIND_RR_consensus"/>
</dbReference>
<dbReference type="GO" id="GO:0008010">
    <property type="term" value="F:structural constituent of chitin-based larval cuticle"/>
    <property type="evidence" value="ECO:0007669"/>
    <property type="project" value="TreeGrafter"/>
</dbReference>
<comment type="caution">
    <text evidence="11">The sequence shown here is derived from an EMBL/GenBank/DDBJ whole genome shotgun (WGS) entry which is preliminary data.</text>
</comment>
<dbReference type="PANTHER" id="PTHR10380">
    <property type="entry name" value="CUTICLE PROTEIN"/>
    <property type="match status" value="1"/>
</dbReference>
<evidence type="ECO:0000256" key="6">
    <source>
        <dbReference type="ARBA" id="ARBA00023242"/>
    </source>
</evidence>
<evidence type="ECO:0000256" key="5">
    <source>
        <dbReference type="ARBA" id="ARBA00023163"/>
    </source>
</evidence>
<keyword evidence="3" id="KW-0805">Transcription regulation</keyword>
<dbReference type="FunFam" id="1.20.5.170:FF:000025">
    <property type="entry name" value="nuclear factor interleukin-3-regulated protein-like"/>
    <property type="match status" value="1"/>
</dbReference>
<evidence type="ECO:0000259" key="10">
    <source>
        <dbReference type="Pfam" id="PF07716"/>
    </source>
</evidence>
<keyword evidence="6" id="KW-0539">Nucleus</keyword>
<keyword evidence="4" id="KW-0238">DNA-binding</keyword>
<keyword evidence="12" id="KW-1185">Reference proteome</keyword>
<evidence type="ECO:0000256" key="1">
    <source>
        <dbReference type="ARBA" id="ARBA00006079"/>
    </source>
</evidence>
<dbReference type="Pfam" id="PF07716">
    <property type="entry name" value="bZIP_2"/>
    <property type="match status" value="1"/>
</dbReference>
<dbReference type="Pfam" id="PF00379">
    <property type="entry name" value="Chitin_bind_4"/>
    <property type="match status" value="1"/>
</dbReference>
<dbReference type="AlphaFoldDB" id="A0AA88KW69"/>
<feature type="domain" description="BZIP" evidence="10">
    <location>
        <begin position="152"/>
        <end position="177"/>
    </location>
</feature>
<organism evidence="11 12">
    <name type="scientific">Artemia franciscana</name>
    <name type="common">Brine shrimp</name>
    <name type="synonym">Artemia sanfranciscana</name>
    <dbReference type="NCBI Taxonomy" id="6661"/>
    <lineage>
        <taxon>Eukaryota</taxon>
        <taxon>Metazoa</taxon>
        <taxon>Ecdysozoa</taxon>
        <taxon>Arthropoda</taxon>
        <taxon>Crustacea</taxon>
        <taxon>Branchiopoda</taxon>
        <taxon>Anostraca</taxon>
        <taxon>Artemiidae</taxon>
        <taxon>Artemia</taxon>
    </lineage>
</organism>
<protein>
    <recommendedName>
        <fullName evidence="10">BZIP domain-containing protein</fullName>
    </recommendedName>
</protein>
<comment type="similarity">
    <text evidence="1">Belongs to the bZIP family. NFIL3 subfamily.</text>
</comment>
<keyword evidence="9" id="KW-0732">Signal</keyword>
<evidence type="ECO:0000256" key="8">
    <source>
        <dbReference type="SAM" id="Coils"/>
    </source>
</evidence>
<name>A0AA88KW69_ARTSF</name>
<dbReference type="Proteomes" id="UP001187531">
    <property type="component" value="Unassembled WGS sequence"/>
</dbReference>
<dbReference type="EMBL" id="JAVRJZ010000021">
    <property type="protein sequence ID" value="KAK2704516.1"/>
    <property type="molecule type" value="Genomic_DNA"/>
</dbReference>
<keyword evidence="5" id="KW-0804">Transcription</keyword>
<evidence type="ECO:0000256" key="2">
    <source>
        <dbReference type="ARBA" id="ARBA00022460"/>
    </source>
</evidence>
<evidence type="ECO:0000256" key="3">
    <source>
        <dbReference type="ARBA" id="ARBA00023015"/>
    </source>
</evidence>
<dbReference type="PRINTS" id="PR00947">
    <property type="entry name" value="CUTICLE"/>
</dbReference>
<keyword evidence="2 7" id="KW-0193">Cuticle</keyword>
<sequence>MLDAIKDPSWALILCLCVLAANADKLPGGKDDDVSIVSYVNEVNGDGTYDIGYELSNGVKASETGRQISLPDDEPGTAVSGSYSFVGDDGKTYTVSYVADENGFQPKADHLPVAPEPPAYVAQLLAKLTVNLSSSASLHRKQREFIPDAKKDINYWDRRRHNNEAAKRSREKRRINDIIVLNRFATISDLIDYWLVLVFLIKNKPMVNEVVNDKAMLKRYEKKIKDLQLQLKPERNN</sequence>
<evidence type="ECO:0000256" key="4">
    <source>
        <dbReference type="ARBA" id="ARBA00023125"/>
    </source>
</evidence>
<reference evidence="11" key="1">
    <citation type="submission" date="2023-07" db="EMBL/GenBank/DDBJ databases">
        <title>Chromosome-level genome assembly of Artemia franciscana.</title>
        <authorList>
            <person name="Jo E."/>
        </authorList>
    </citation>
    <scope>NUCLEOTIDE SEQUENCE</scope>
    <source>
        <tissue evidence="11">Whole body</tissue>
    </source>
</reference>
<evidence type="ECO:0000256" key="7">
    <source>
        <dbReference type="PROSITE-ProRule" id="PRU00497"/>
    </source>
</evidence>
<feature type="chain" id="PRO_5041677616" description="BZIP domain-containing protein" evidence="9">
    <location>
        <begin position="24"/>
        <end position="237"/>
    </location>
</feature>
<feature type="signal peptide" evidence="9">
    <location>
        <begin position="1"/>
        <end position="23"/>
    </location>
</feature>
<accession>A0AA88KW69</accession>
<dbReference type="InterPro" id="IPR050468">
    <property type="entry name" value="Cuticle_Struct_Prot"/>
</dbReference>
<evidence type="ECO:0000313" key="11">
    <source>
        <dbReference type="EMBL" id="KAK2704516.1"/>
    </source>
</evidence>
<dbReference type="Gene3D" id="1.20.5.170">
    <property type="match status" value="1"/>
</dbReference>
<evidence type="ECO:0000256" key="9">
    <source>
        <dbReference type="SAM" id="SignalP"/>
    </source>
</evidence>
<keyword evidence="8" id="KW-0175">Coiled coil</keyword>
<evidence type="ECO:0000313" key="12">
    <source>
        <dbReference type="Proteomes" id="UP001187531"/>
    </source>
</evidence>
<dbReference type="GO" id="GO:0003677">
    <property type="term" value="F:DNA binding"/>
    <property type="evidence" value="ECO:0007669"/>
    <property type="project" value="UniProtKB-KW"/>
</dbReference>
<dbReference type="PROSITE" id="PS00233">
    <property type="entry name" value="CHIT_BIND_RR_1"/>
    <property type="match status" value="1"/>
</dbReference>
<feature type="coiled-coil region" evidence="8">
    <location>
        <begin position="210"/>
        <end position="237"/>
    </location>
</feature>
<dbReference type="GO" id="GO:0062129">
    <property type="term" value="C:chitin-based extracellular matrix"/>
    <property type="evidence" value="ECO:0007669"/>
    <property type="project" value="TreeGrafter"/>
</dbReference>
<dbReference type="GO" id="GO:0003700">
    <property type="term" value="F:DNA-binding transcription factor activity"/>
    <property type="evidence" value="ECO:0007669"/>
    <property type="project" value="InterPro"/>
</dbReference>
<dbReference type="InterPro" id="IPR046347">
    <property type="entry name" value="bZIP_sf"/>
</dbReference>
<dbReference type="SUPFAM" id="SSF57959">
    <property type="entry name" value="Leucine zipper domain"/>
    <property type="match status" value="1"/>
</dbReference>
<dbReference type="PROSITE" id="PS51155">
    <property type="entry name" value="CHIT_BIND_RR_2"/>
    <property type="match status" value="1"/>
</dbReference>